<keyword evidence="7" id="KW-0677">Repeat</keyword>
<feature type="transmembrane region" description="Helical" evidence="13">
    <location>
        <begin position="573"/>
        <end position="594"/>
    </location>
</feature>
<comment type="caution">
    <text evidence="16">The sequence shown here is derived from an EMBL/GenBank/DDBJ whole genome shotgun (WGS) entry which is preliminary data.</text>
</comment>
<dbReference type="PANTHER" id="PTHR14619:SF3">
    <property type="entry name" value="PROTEIN NDNF"/>
    <property type="match status" value="1"/>
</dbReference>
<evidence type="ECO:0000256" key="5">
    <source>
        <dbReference type="ARBA" id="ARBA00022692"/>
    </source>
</evidence>
<evidence type="ECO:0000256" key="12">
    <source>
        <dbReference type="SAM" id="MobiDB-lite"/>
    </source>
</evidence>
<evidence type="ECO:0000256" key="10">
    <source>
        <dbReference type="ARBA" id="ARBA00023180"/>
    </source>
</evidence>
<keyword evidence="4" id="KW-0964">Secreted</keyword>
<dbReference type="InterPro" id="IPR019326">
    <property type="entry name" value="NDNF"/>
</dbReference>
<evidence type="ECO:0000256" key="13">
    <source>
        <dbReference type="SAM" id="Phobius"/>
    </source>
</evidence>
<keyword evidence="17" id="KW-1185">Reference proteome</keyword>
<dbReference type="PROSITE" id="PS50262">
    <property type="entry name" value="G_PROTEIN_RECEP_F1_2"/>
    <property type="match status" value="1"/>
</dbReference>
<comment type="similarity">
    <text evidence="3 11">Belongs to the G-protein coupled receptor 1 family.</text>
</comment>
<dbReference type="GO" id="GO:0004930">
    <property type="term" value="F:G protein-coupled receptor activity"/>
    <property type="evidence" value="ECO:0007669"/>
    <property type="project" value="UniProtKB-KW"/>
</dbReference>
<dbReference type="PROSITE" id="PS00237">
    <property type="entry name" value="G_PROTEIN_RECEP_F1_1"/>
    <property type="match status" value="1"/>
</dbReference>
<dbReference type="GO" id="GO:0016020">
    <property type="term" value="C:membrane"/>
    <property type="evidence" value="ECO:0007669"/>
    <property type="project" value="UniProtKB-SubCell"/>
</dbReference>
<dbReference type="CDD" id="cd00637">
    <property type="entry name" value="7tm_classA_rhodopsin-like"/>
    <property type="match status" value="1"/>
</dbReference>
<keyword evidence="8 13" id="KW-1133">Transmembrane helix</keyword>
<proteinExistence type="inferred from homology"/>
<keyword evidence="10" id="KW-0325">Glycoprotein</keyword>
<dbReference type="Pfam" id="PF19433">
    <property type="entry name" value="NDNF_C"/>
    <property type="match status" value="1"/>
</dbReference>
<evidence type="ECO:0000313" key="16">
    <source>
        <dbReference type="EMBL" id="KAI8039960.1"/>
    </source>
</evidence>
<evidence type="ECO:0000256" key="7">
    <source>
        <dbReference type="ARBA" id="ARBA00022737"/>
    </source>
</evidence>
<name>A0A9P9YNH1_9MUSC</name>
<keyword evidence="11" id="KW-0807">Transducer</keyword>
<feature type="transmembrane region" description="Helical" evidence="13">
    <location>
        <begin position="835"/>
        <end position="858"/>
    </location>
</feature>
<keyword evidence="6 14" id="KW-0732">Signal</keyword>
<dbReference type="PRINTS" id="PR00237">
    <property type="entry name" value="GPCRRHODOPSN"/>
</dbReference>
<dbReference type="InterPro" id="IPR017452">
    <property type="entry name" value="GPCR_Rhodpsn_7TM"/>
</dbReference>
<keyword evidence="11" id="KW-0675">Receptor</keyword>
<dbReference type="InterPro" id="IPR045805">
    <property type="entry name" value="NDNF_C"/>
</dbReference>
<evidence type="ECO:0000256" key="6">
    <source>
        <dbReference type="ARBA" id="ARBA00022729"/>
    </source>
</evidence>
<feature type="signal peptide" evidence="14">
    <location>
        <begin position="1"/>
        <end position="19"/>
    </location>
</feature>
<keyword evidence="11" id="KW-0297">G-protein coupled receptor</keyword>
<evidence type="ECO:0000256" key="9">
    <source>
        <dbReference type="ARBA" id="ARBA00023136"/>
    </source>
</evidence>
<keyword evidence="5 11" id="KW-0812">Transmembrane</keyword>
<keyword evidence="9 13" id="KW-0472">Membrane</keyword>
<sequence>MLSGVELLMLLLLSPSLLAEISHSPLASNRIILDSTELLQPPLIPDRDRDPESPAVKATPVAPQKCPSLQRYRKMLKDIDDLEDLYVDVPVHIALADRQRKRFVLNLNDSTPLTIRFSAPVGRKMYYNQTGNLLRPAAVAPGPGVAVGSLVLPCALRGQYDLFVQARHSGALKVDALAEHPQHDWPLLNATAAHRIAIRTQNRVRKREMIVNKFDYHVMHYCLVIQRLAMDAPRKSFANFCQAVSAYVGQRSMPASCSGGNPMDLVWGSPPQRERRLNPRQNLHIMLRRLLPRSNYQLDLFGIHQTRQNLTFPLASSQVNFNRTQPLALKQQALMQLKIGGQHGKQVYSFKVPQTILQAEEPFHAEIRVKLLRQRNEVGKTEAFYSPTYIRQKGVSPGERYLMRFEPSNEDEALRAQKVMVALSSEALFRDLPELPQNTSVFNVRTRCNRATIAWNGSPDERELSYCIIVFNLPQRNRSVVDSTNYCMDFVPKRVEHYRNFEWMTCRERQQSPDNIETETILNLMPGSSYLVYVTANLSMGKPLPYQALTLHMASQCLDGSHDQLNRLKRNSFSAVVGTLFLLAFTGNLSTLYVNSRRKLRPFFRACLISLACSDLVSTVFCTVSYMAQFNAEYLQLWTIGGFMCKFVPFITTTSVLSGSLTLVAIALDRYLAVMRPVIFLLDVEDSSEESGELGNTPVPEELMVTELEMAHMCVAGDHDVGLYYVILFTLIFLPCIVSFLWLNATIARQLWLRRHFHQEQHVREQEPREGQFKSMGNVNGDLLMPTTLVSAVGVALPFALEKSSLPPKTPINPVNVKRTTPTALAREARHRRMVVVVLLMMAVFICLRLPAWVFLIMRLYGSYSEPIDWLLYFSFGILNLFSCALNPIFYTFLTQTIRTVSLVRQKVRRFFGCATREAQDTMPEDQMAKSRCCCGLRPPTFSWRCHPNRRDVPPPTNAVNRDVEHPDQISGEGQPDPSSLRRFLSFKREVFTIYKQCDDSSSASIESSA</sequence>
<feature type="transmembrane region" description="Helical" evidence="13">
    <location>
        <begin position="783"/>
        <end position="801"/>
    </location>
</feature>
<dbReference type="Pfam" id="PF00001">
    <property type="entry name" value="7tm_1"/>
    <property type="match status" value="2"/>
</dbReference>
<feature type="region of interest" description="Disordered" evidence="12">
    <location>
        <begin position="949"/>
        <end position="981"/>
    </location>
</feature>
<feature type="transmembrane region" description="Helical" evidence="13">
    <location>
        <begin position="606"/>
        <end position="627"/>
    </location>
</feature>
<feature type="domain" description="G-protein coupled receptors family 1 profile" evidence="15">
    <location>
        <begin position="587"/>
        <end position="891"/>
    </location>
</feature>
<accession>A0A9P9YNH1</accession>
<evidence type="ECO:0000256" key="8">
    <source>
        <dbReference type="ARBA" id="ARBA00022989"/>
    </source>
</evidence>
<comment type="subcellular location">
    <subcellularLocation>
        <location evidence="1">Membrane</location>
    </subcellularLocation>
    <subcellularLocation>
        <location evidence="2">Secreted</location>
    </subcellularLocation>
</comment>
<feature type="chain" id="PRO_5040199933" description="G-protein coupled receptors family 1 profile domain-containing protein" evidence="14">
    <location>
        <begin position="20"/>
        <end position="1010"/>
    </location>
</feature>
<dbReference type="InterPro" id="IPR055271">
    <property type="entry name" value="NDNF_Fn(III)_1"/>
</dbReference>
<reference evidence="16" key="1">
    <citation type="journal article" date="2023" name="Genome Biol. Evol.">
        <title>Long-read-based Genome Assembly of Drosophila gunungcola Reveals Fewer Chemosensory Genes in Flower-breeding Species.</title>
        <authorList>
            <person name="Negi A."/>
            <person name="Liao B.Y."/>
            <person name="Yeh S.D."/>
        </authorList>
    </citation>
    <scope>NUCLEOTIDE SEQUENCE</scope>
    <source>
        <strain evidence="16">Sukarami</strain>
    </source>
</reference>
<evidence type="ECO:0000256" key="1">
    <source>
        <dbReference type="ARBA" id="ARBA00004370"/>
    </source>
</evidence>
<evidence type="ECO:0000256" key="2">
    <source>
        <dbReference type="ARBA" id="ARBA00004613"/>
    </source>
</evidence>
<dbReference type="Pfam" id="PF10179">
    <property type="entry name" value="NDNF"/>
    <property type="match status" value="1"/>
</dbReference>
<gene>
    <name evidence="16" type="ORF">M5D96_007385</name>
</gene>
<evidence type="ECO:0000256" key="3">
    <source>
        <dbReference type="ARBA" id="ARBA00010663"/>
    </source>
</evidence>
<dbReference type="PANTHER" id="PTHR14619">
    <property type="entry name" value="NEURON-DERIVED NEUROTROPHIC FACTOR"/>
    <property type="match status" value="1"/>
</dbReference>
<feature type="transmembrane region" description="Helical" evidence="13">
    <location>
        <begin position="870"/>
        <end position="894"/>
    </location>
</feature>
<dbReference type="SUPFAM" id="SSF81321">
    <property type="entry name" value="Family A G protein-coupled receptor-like"/>
    <property type="match status" value="1"/>
</dbReference>
<protein>
    <recommendedName>
        <fullName evidence="15">G-protein coupled receptors family 1 profile domain-containing protein</fullName>
    </recommendedName>
</protein>
<organism evidence="16 17">
    <name type="scientific">Drosophila gunungcola</name>
    <name type="common">fruit fly</name>
    <dbReference type="NCBI Taxonomy" id="103775"/>
    <lineage>
        <taxon>Eukaryota</taxon>
        <taxon>Metazoa</taxon>
        <taxon>Ecdysozoa</taxon>
        <taxon>Arthropoda</taxon>
        <taxon>Hexapoda</taxon>
        <taxon>Insecta</taxon>
        <taxon>Pterygota</taxon>
        <taxon>Neoptera</taxon>
        <taxon>Endopterygota</taxon>
        <taxon>Diptera</taxon>
        <taxon>Brachycera</taxon>
        <taxon>Muscomorpha</taxon>
        <taxon>Ephydroidea</taxon>
        <taxon>Drosophilidae</taxon>
        <taxon>Drosophila</taxon>
        <taxon>Sophophora</taxon>
    </lineage>
</organism>
<feature type="transmembrane region" description="Helical" evidence="13">
    <location>
        <begin position="647"/>
        <end position="668"/>
    </location>
</feature>
<dbReference type="AlphaFoldDB" id="A0A9P9YNH1"/>
<dbReference type="GO" id="GO:0005576">
    <property type="term" value="C:extracellular region"/>
    <property type="evidence" value="ECO:0007669"/>
    <property type="project" value="UniProtKB-SubCell"/>
</dbReference>
<dbReference type="Gene3D" id="1.20.1070.10">
    <property type="entry name" value="Rhodopsin 7-helix transmembrane proteins"/>
    <property type="match status" value="2"/>
</dbReference>
<dbReference type="Proteomes" id="UP001059596">
    <property type="component" value="Unassembled WGS sequence"/>
</dbReference>
<dbReference type="EMBL" id="JAMKOV010000005">
    <property type="protein sequence ID" value="KAI8039960.1"/>
    <property type="molecule type" value="Genomic_DNA"/>
</dbReference>
<evidence type="ECO:0000256" key="14">
    <source>
        <dbReference type="SAM" id="SignalP"/>
    </source>
</evidence>
<evidence type="ECO:0000313" key="17">
    <source>
        <dbReference type="Proteomes" id="UP001059596"/>
    </source>
</evidence>
<evidence type="ECO:0000256" key="4">
    <source>
        <dbReference type="ARBA" id="ARBA00022525"/>
    </source>
</evidence>
<feature type="transmembrane region" description="Helical" evidence="13">
    <location>
        <begin position="722"/>
        <end position="743"/>
    </location>
</feature>
<dbReference type="InterPro" id="IPR000276">
    <property type="entry name" value="GPCR_Rhodpsn"/>
</dbReference>
<evidence type="ECO:0000256" key="11">
    <source>
        <dbReference type="RuleBase" id="RU000688"/>
    </source>
</evidence>
<evidence type="ECO:0000259" key="15">
    <source>
        <dbReference type="PROSITE" id="PS50262"/>
    </source>
</evidence>
<feature type="region of interest" description="Disordered" evidence="12">
    <location>
        <begin position="42"/>
        <end position="61"/>
    </location>
</feature>